<dbReference type="Pfam" id="PF26534">
    <property type="entry name" value="NTF2_7"/>
    <property type="match status" value="1"/>
</dbReference>
<gene>
    <name evidence="3" type="ORF">HII31_07768</name>
</gene>
<feature type="domain" description="NTF2-like" evidence="2">
    <location>
        <begin position="37"/>
        <end position="83"/>
    </location>
</feature>
<keyword evidence="4" id="KW-1185">Reference proteome</keyword>
<dbReference type="AlphaFoldDB" id="A0A8H6RGM8"/>
<feature type="chain" id="PRO_5034803694" description="NTF2-like domain-containing protein" evidence="1">
    <location>
        <begin position="19"/>
        <end position="96"/>
    </location>
</feature>
<protein>
    <recommendedName>
        <fullName evidence="2">NTF2-like domain-containing protein</fullName>
    </recommendedName>
</protein>
<name>A0A8H6RGM8_9PEZI</name>
<dbReference type="EMBL" id="JABCIY010000168">
    <property type="protein sequence ID" value="KAF7190609.1"/>
    <property type="molecule type" value="Genomic_DNA"/>
</dbReference>
<feature type="signal peptide" evidence="1">
    <location>
        <begin position="1"/>
        <end position="18"/>
    </location>
</feature>
<evidence type="ECO:0000313" key="4">
    <source>
        <dbReference type="Proteomes" id="UP000660729"/>
    </source>
</evidence>
<keyword evidence="1" id="KW-0732">Signal</keyword>
<dbReference type="InterPro" id="IPR058645">
    <property type="entry name" value="NTF2-like_dom_7"/>
</dbReference>
<organism evidence="3 4">
    <name type="scientific">Pseudocercospora fuligena</name>
    <dbReference type="NCBI Taxonomy" id="685502"/>
    <lineage>
        <taxon>Eukaryota</taxon>
        <taxon>Fungi</taxon>
        <taxon>Dikarya</taxon>
        <taxon>Ascomycota</taxon>
        <taxon>Pezizomycotina</taxon>
        <taxon>Dothideomycetes</taxon>
        <taxon>Dothideomycetidae</taxon>
        <taxon>Mycosphaerellales</taxon>
        <taxon>Mycosphaerellaceae</taxon>
        <taxon>Pseudocercospora</taxon>
    </lineage>
</organism>
<sequence length="96" mass="10382">MHLKFAASFLAIASIVTATALPGSDYEGKGHGSNDKITQAEAERFVNRFFRFMQTGDRDLAEELLTPDVKGYSASTFSINGFDPPVSHSLSITAPN</sequence>
<proteinExistence type="predicted"/>
<dbReference type="Proteomes" id="UP000660729">
    <property type="component" value="Unassembled WGS sequence"/>
</dbReference>
<evidence type="ECO:0000256" key="1">
    <source>
        <dbReference type="SAM" id="SignalP"/>
    </source>
</evidence>
<evidence type="ECO:0000313" key="3">
    <source>
        <dbReference type="EMBL" id="KAF7190609.1"/>
    </source>
</evidence>
<accession>A0A8H6RGM8</accession>
<reference evidence="3" key="1">
    <citation type="submission" date="2020-04" db="EMBL/GenBank/DDBJ databases">
        <title>Draft genome resource of the tomato pathogen Pseudocercospora fuligena.</title>
        <authorList>
            <person name="Zaccaron A."/>
        </authorList>
    </citation>
    <scope>NUCLEOTIDE SEQUENCE</scope>
    <source>
        <strain evidence="3">PF001</strain>
    </source>
</reference>
<comment type="caution">
    <text evidence="3">The sequence shown here is derived from an EMBL/GenBank/DDBJ whole genome shotgun (WGS) entry which is preliminary data.</text>
</comment>
<evidence type="ECO:0000259" key="2">
    <source>
        <dbReference type="Pfam" id="PF26534"/>
    </source>
</evidence>